<feature type="binding site" evidence="11">
    <location>
        <position position="90"/>
    </location>
    <ligand>
        <name>Ni(2+)</name>
        <dbReference type="ChEBI" id="CHEBI:49786"/>
        <note>for nickel-dependent acireductone dioxygenase activity</note>
    </ligand>
</feature>
<dbReference type="GO" id="GO:0019509">
    <property type="term" value="P:L-methionine salvage from methylthioadenosine"/>
    <property type="evidence" value="ECO:0007669"/>
    <property type="project" value="UniProtKB-UniRule"/>
</dbReference>
<evidence type="ECO:0000256" key="10">
    <source>
        <dbReference type="ARBA" id="ARBA00023242"/>
    </source>
</evidence>
<dbReference type="OrthoDB" id="1867259at2759"/>
<dbReference type="HAMAP" id="MF_03154">
    <property type="entry name" value="Salvage_MtnD_euk"/>
    <property type="match status" value="1"/>
</dbReference>
<comment type="subcellular location">
    <subcellularLocation>
        <location evidence="11">Cytoplasm</location>
    </subcellularLocation>
    <subcellularLocation>
        <location evidence="11">Nucleus</location>
    </subcellularLocation>
</comment>
<dbReference type="GO" id="GO:0005506">
    <property type="term" value="F:iron ion binding"/>
    <property type="evidence" value="ECO:0007669"/>
    <property type="project" value="UniProtKB-UniRule"/>
</dbReference>
<dbReference type="InterPro" id="IPR004313">
    <property type="entry name" value="ARD"/>
</dbReference>
<dbReference type="CDD" id="cd02232">
    <property type="entry name" value="cupin_ARD"/>
    <property type="match status" value="1"/>
</dbReference>
<reference evidence="12 13" key="1">
    <citation type="journal article" date="2016" name="Mol. Biol. Evol.">
        <title>Comparative Genomics of Early-Diverging Mushroom-Forming Fungi Provides Insights into the Origins of Lignocellulose Decay Capabilities.</title>
        <authorList>
            <person name="Nagy L.G."/>
            <person name="Riley R."/>
            <person name="Tritt A."/>
            <person name="Adam C."/>
            <person name="Daum C."/>
            <person name="Floudas D."/>
            <person name="Sun H."/>
            <person name="Yadav J.S."/>
            <person name="Pangilinan J."/>
            <person name="Larsson K.H."/>
            <person name="Matsuura K."/>
            <person name="Barry K."/>
            <person name="Labutti K."/>
            <person name="Kuo R."/>
            <person name="Ohm R.A."/>
            <person name="Bhattacharya S.S."/>
            <person name="Shirouzu T."/>
            <person name="Yoshinaga Y."/>
            <person name="Martin F.M."/>
            <person name="Grigoriev I.V."/>
            <person name="Hibbett D.S."/>
        </authorList>
    </citation>
    <scope>NUCLEOTIDE SEQUENCE [LARGE SCALE GENOMIC DNA]</scope>
    <source>
        <strain evidence="12 13">CBS 109695</strain>
    </source>
</reference>
<accession>A0A166XAA4</accession>
<comment type="similarity">
    <text evidence="11">Belongs to the acireductone dioxygenase (ARD) family.</text>
</comment>
<comment type="pathway">
    <text evidence="11">Amino-acid biosynthesis; L-methionine biosynthesis via salvage pathway; L-methionine from S-methyl-5-thio-alpha-D-ribose 1-phosphate: step 5/6.</text>
</comment>
<dbReference type="AlphaFoldDB" id="A0A166XAA4"/>
<evidence type="ECO:0000256" key="7">
    <source>
        <dbReference type="ARBA" id="ARBA00023002"/>
    </source>
</evidence>
<dbReference type="UniPathway" id="UPA00904">
    <property type="reaction ID" value="UER00878"/>
</dbReference>
<dbReference type="Gene3D" id="2.60.120.10">
    <property type="entry name" value="Jelly Rolls"/>
    <property type="match status" value="1"/>
</dbReference>
<feature type="binding site" evidence="11">
    <location>
        <position position="130"/>
    </location>
    <ligand>
        <name>Ni(2+)</name>
        <dbReference type="ChEBI" id="CHEBI:49786"/>
        <note>for nickel-dependent acireductone dioxygenase activity</note>
    </ligand>
</feature>
<comment type="function">
    <text evidence="11">Catalyzes 2 different reactions between oxygen and the acireductone 1,2-dihydroxy-3-keto-5-methylthiopentene (DHK-MTPene) depending upon the metal bound in the active site. Fe-containing acireductone dioxygenase (Fe-ARD) produces formate and 2-keto-4-methylthiobutyrate (KMTB), the alpha-ketoacid precursor of methionine in the methionine recycle pathway. Ni-containing acireductone dioxygenase (Ni-ARD) produces methylthiopropionate, carbon monoxide and formate, and does not lie on the methionine recycle pathway.</text>
</comment>
<evidence type="ECO:0000313" key="13">
    <source>
        <dbReference type="Proteomes" id="UP000076532"/>
    </source>
</evidence>
<keyword evidence="6 11" id="KW-0223">Dioxygenase</keyword>
<evidence type="ECO:0000256" key="1">
    <source>
        <dbReference type="ARBA" id="ARBA00000428"/>
    </source>
</evidence>
<evidence type="ECO:0000256" key="4">
    <source>
        <dbReference type="ARBA" id="ARBA00022605"/>
    </source>
</evidence>
<feature type="binding site" evidence="11">
    <location>
        <position position="84"/>
    </location>
    <ligand>
        <name>Ni(2+)</name>
        <dbReference type="ChEBI" id="CHEBI:49786"/>
        <note>for nickel-dependent acireductone dioxygenase activity</note>
    </ligand>
</feature>
<keyword evidence="13" id="KW-1185">Reference proteome</keyword>
<dbReference type="EC" id="1.13.11.54" evidence="11"/>
<evidence type="ECO:0000256" key="2">
    <source>
        <dbReference type="ARBA" id="ARBA00022490"/>
    </source>
</evidence>
<dbReference type="GO" id="GO:0010309">
    <property type="term" value="F:acireductone dioxygenase [iron(II)-requiring] activity"/>
    <property type="evidence" value="ECO:0007669"/>
    <property type="project" value="UniProtKB-UniRule"/>
</dbReference>
<comment type="cofactor">
    <cofactor evidence="11">
        <name>Fe(2+)</name>
        <dbReference type="ChEBI" id="CHEBI:29033"/>
    </cofactor>
    <cofactor evidence="11">
        <name>Ni(2+)</name>
        <dbReference type="ChEBI" id="CHEBI:49786"/>
    </cofactor>
    <text evidence="11">Binds either 1 Fe or Ni cation per monomer. Iron-binding promotes an acireductone dioxygenase reaction producing 2-keto-4-methylthiobutyrate, while nickel-binding promotes an acireductone dioxygenase reaction producing 3-(methylsulfanyl)propanoate.</text>
</comment>
<evidence type="ECO:0000256" key="3">
    <source>
        <dbReference type="ARBA" id="ARBA00022596"/>
    </source>
</evidence>
<keyword evidence="7 11" id="KW-0560">Oxidoreductase</keyword>
<dbReference type="GO" id="GO:0010308">
    <property type="term" value="F:acireductone dioxygenase (Ni2+-requiring) activity"/>
    <property type="evidence" value="ECO:0007669"/>
    <property type="project" value="UniProtKB-UniRule"/>
</dbReference>
<feature type="binding site" evidence="11">
    <location>
        <position position="86"/>
    </location>
    <ligand>
        <name>Fe(2+)</name>
        <dbReference type="ChEBI" id="CHEBI:29033"/>
        <note>for iron-dependent acireductone dioxygenase activity</note>
    </ligand>
</feature>
<proteinExistence type="inferred from homology"/>
<gene>
    <name evidence="11" type="primary">ADI1</name>
    <name evidence="12" type="ORF">FIBSPDRAFT_11393</name>
</gene>
<dbReference type="PANTHER" id="PTHR23418">
    <property type="entry name" value="ACIREDUCTONE DIOXYGENASE"/>
    <property type="match status" value="1"/>
</dbReference>
<dbReference type="Proteomes" id="UP000076532">
    <property type="component" value="Unassembled WGS sequence"/>
</dbReference>
<keyword evidence="9 11" id="KW-0486">Methionine biosynthesis</keyword>
<dbReference type="Pfam" id="PF03079">
    <property type="entry name" value="ARD"/>
    <property type="match status" value="1"/>
</dbReference>
<dbReference type="InterPro" id="IPR011051">
    <property type="entry name" value="RmlC_Cupin_sf"/>
</dbReference>
<dbReference type="InterPro" id="IPR014710">
    <property type="entry name" value="RmlC-like_jellyroll"/>
</dbReference>
<evidence type="ECO:0000256" key="5">
    <source>
        <dbReference type="ARBA" id="ARBA00022723"/>
    </source>
</evidence>
<feature type="binding site" evidence="11">
    <location>
        <position position="86"/>
    </location>
    <ligand>
        <name>Ni(2+)</name>
        <dbReference type="ChEBI" id="CHEBI:49786"/>
        <note>for nickel-dependent acireductone dioxygenase activity</note>
    </ligand>
</feature>
<feature type="binding site" evidence="11">
    <location>
        <position position="130"/>
    </location>
    <ligand>
        <name>Fe(2+)</name>
        <dbReference type="ChEBI" id="CHEBI:29033"/>
        <note>for iron-dependent acireductone dioxygenase activity</note>
    </ligand>
</feature>
<keyword evidence="3 11" id="KW-0533">Nickel</keyword>
<evidence type="ECO:0000313" key="12">
    <source>
        <dbReference type="EMBL" id="KZP34582.1"/>
    </source>
</evidence>
<comment type="catalytic activity">
    <reaction evidence="1 11">
        <text>1,2-dihydroxy-5-(methylsulfanyl)pent-1-en-3-one + O2 = 4-methylsulfanyl-2-oxobutanoate + formate + 2 H(+)</text>
        <dbReference type="Rhea" id="RHEA:24504"/>
        <dbReference type="ChEBI" id="CHEBI:15378"/>
        <dbReference type="ChEBI" id="CHEBI:15379"/>
        <dbReference type="ChEBI" id="CHEBI:15740"/>
        <dbReference type="ChEBI" id="CHEBI:16723"/>
        <dbReference type="ChEBI" id="CHEBI:49252"/>
        <dbReference type="EC" id="1.13.11.54"/>
    </reaction>
</comment>
<keyword evidence="5 11" id="KW-0479">Metal-binding</keyword>
<comment type="catalytic activity">
    <reaction evidence="11">
        <text>1,2-dihydroxy-5-(methylsulfanyl)pent-1-en-3-one + O2 = 3-(methylsulfanyl)propanoate + CO + formate + 2 H(+)</text>
        <dbReference type="Rhea" id="RHEA:14161"/>
        <dbReference type="ChEBI" id="CHEBI:15378"/>
        <dbReference type="ChEBI" id="CHEBI:15379"/>
        <dbReference type="ChEBI" id="CHEBI:15740"/>
        <dbReference type="ChEBI" id="CHEBI:17245"/>
        <dbReference type="ChEBI" id="CHEBI:49016"/>
        <dbReference type="ChEBI" id="CHEBI:49252"/>
        <dbReference type="EC" id="1.13.11.53"/>
    </reaction>
</comment>
<sequence>MRTYYLDNLPGNERLAHDSGKPSSEQILKNLNVLYWNIPIDPAGAWQAGIDEIATARAYKNRDILDLTAETLGEEKLKMFFDEHLHEDEEIRFILDGSGFFDIRDHPGDAWIRVHLLKGDLIVLPAGVYHRFTLDESGAVKAMRLFKEEPKWKAYSRSEETDTNPHRVNYLRSLHGVSVA</sequence>
<dbReference type="GO" id="GO:0005634">
    <property type="term" value="C:nucleus"/>
    <property type="evidence" value="ECO:0007669"/>
    <property type="project" value="UniProtKB-SubCell"/>
</dbReference>
<keyword evidence="4 11" id="KW-0028">Amino-acid biosynthesis</keyword>
<dbReference type="GO" id="GO:0016151">
    <property type="term" value="F:nickel cation binding"/>
    <property type="evidence" value="ECO:0007669"/>
    <property type="project" value="UniProtKB-UniRule"/>
</dbReference>
<dbReference type="PANTHER" id="PTHR23418:SF0">
    <property type="entry name" value="ACIREDUCTONE DIOXYGENASE"/>
    <property type="match status" value="1"/>
</dbReference>
<dbReference type="GO" id="GO:0005737">
    <property type="term" value="C:cytoplasm"/>
    <property type="evidence" value="ECO:0007669"/>
    <property type="project" value="UniProtKB-SubCell"/>
</dbReference>
<evidence type="ECO:0000256" key="9">
    <source>
        <dbReference type="ARBA" id="ARBA00023167"/>
    </source>
</evidence>
<feature type="binding site" evidence="11">
    <location>
        <position position="84"/>
    </location>
    <ligand>
        <name>Fe(2+)</name>
        <dbReference type="ChEBI" id="CHEBI:29033"/>
        <note>for iron-dependent acireductone dioxygenase activity</note>
    </ligand>
</feature>
<evidence type="ECO:0000256" key="8">
    <source>
        <dbReference type="ARBA" id="ARBA00023004"/>
    </source>
</evidence>
<keyword evidence="2 11" id="KW-0963">Cytoplasm</keyword>
<dbReference type="STRING" id="436010.A0A166XAA4"/>
<protein>
    <recommendedName>
        <fullName evidence="11">Acireductone dioxygenase</fullName>
    </recommendedName>
    <alternativeName>
        <fullName evidence="11">Acireductone dioxygenase (Fe(2+)-requiring)</fullName>
        <shortName evidence="11">ARD'</shortName>
        <shortName evidence="11">Fe-ARD</shortName>
        <ecNumber evidence="11">1.13.11.54</ecNumber>
    </alternativeName>
    <alternativeName>
        <fullName evidence="11">Acireductone dioxygenase (Ni(2+)-requiring)</fullName>
        <shortName evidence="11">ARD</shortName>
        <shortName evidence="11">Ni-ARD</shortName>
        <ecNumber evidence="11">1.13.11.53</ecNumber>
    </alternativeName>
</protein>
<dbReference type="InterPro" id="IPR027496">
    <property type="entry name" value="ARD_euk"/>
</dbReference>
<name>A0A166XAA4_9AGAM</name>
<evidence type="ECO:0000256" key="6">
    <source>
        <dbReference type="ARBA" id="ARBA00022964"/>
    </source>
</evidence>
<evidence type="ECO:0000256" key="11">
    <source>
        <dbReference type="HAMAP-Rule" id="MF_03154"/>
    </source>
</evidence>
<keyword evidence="8 11" id="KW-0408">Iron</keyword>
<dbReference type="FunFam" id="2.60.120.10:FF:000099">
    <property type="entry name" value="1,2-dihydroxy-3-keto-5-methylthiopentene dioxygenase"/>
    <property type="match status" value="1"/>
</dbReference>
<feature type="binding site" evidence="11">
    <location>
        <position position="90"/>
    </location>
    <ligand>
        <name>Fe(2+)</name>
        <dbReference type="ChEBI" id="CHEBI:29033"/>
        <note>for iron-dependent acireductone dioxygenase activity</note>
    </ligand>
</feature>
<dbReference type="EC" id="1.13.11.53" evidence="11"/>
<dbReference type="SUPFAM" id="SSF51182">
    <property type="entry name" value="RmlC-like cupins"/>
    <property type="match status" value="1"/>
</dbReference>
<organism evidence="12 13">
    <name type="scientific">Athelia psychrophila</name>
    <dbReference type="NCBI Taxonomy" id="1759441"/>
    <lineage>
        <taxon>Eukaryota</taxon>
        <taxon>Fungi</taxon>
        <taxon>Dikarya</taxon>
        <taxon>Basidiomycota</taxon>
        <taxon>Agaricomycotina</taxon>
        <taxon>Agaricomycetes</taxon>
        <taxon>Agaricomycetidae</taxon>
        <taxon>Atheliales</taxon>
        <taxon>Atheliaceae</taxon>
        <taxon>Athelia</taxon>
    </lineage>
</organism>
<keyword evidence="10 11" id="KW-0539">Nucleus</keyword>
<dbReference type="EMBL" id="KV417480">
    <property type="protein sequence ID" value="KZP34582.1"/>
    <property type="molecule type" value="Genomic_DNA"/>
</dbReference>